<accession>A0ABT7EUC0</accession>
<name>A0ABT7EUC0_9GAMM</name>
<sequence length="82" mass="9261">MTLIISKMTRDDAIRLAEGKPRVQCNCCKRSEKPKKSGIGADEWLIAAHANGWRRLQSEHFDFDCVCPDCVDAFVRPVRVAV</sequence>
<proteinExistence type="predicted"/>
<organism evidence="1 2">
    <name type="scientific">Pseudoalteromonas obscura</name>
    <dbReference type="NCBI Taxonomy" id="3048491"/>
    <lineage>
        <taxon>Bacteria</taxon>
        <taxon>Pseudomonadati</taxon>
        <taxon>Pseudomonadota</taxon>
        <taxon>Gammaproteobacteria</taxon>
        <taxon>Alteromonadales</taxon>
        <taxon>Pseudoalteromonadaceae</taxon>
        <taxon>Pseudoalteromonas</taxon>
    </lineage>
</organism>
<gene>
    <name evidence="1" type="ORF">QNM18_26640</name>
</gene>
<evidence type="ECO:0000313" key="1">
    <source>
        <dbReference type="EMBL" id="MDK2598636.1"/>
    </source>
</evidence>
<dbReference type="RefSeq" id="WP_284138895.1">
    <property type="nucleotide sequence ID" value="NZ_JASJUT010000021.1"/>
</dbReference>
<dbReference type="EMBL" id="JASJUT010000021">
    <property type="protein sequence ID" value="MDK2598636.1"/>
    <property type="molecule type" value="Genomic_DNA"/>
</dbReference>
<comment type="caution">
    <text evidence="1">The sequence shown here is derived from an EMBL/GenBank/DDBJ whole genome shotgun (WGS) entry which is preliminary data.</text>
</comment>
<dbReference type="Proteomes" id="UP001231915">
    <property type="component" value="Unassembled WGS sequence"/>
</dbReference>
<protein>
    <submittedName>
        <fullName evidence="1">Uncharacterized protein</fullName>
    </submittedName>
</protein>
<evidence type="ECO:0000313" key="2">
    <source>
        <dbReference type="Proteomes" id="UP001231915"/>
    </source>
</evidence>
<keyword evidence="2" id="KW-1185">Reference proteome</keyword>
<reference evidence="1 2" key="1">
    <citation type="submission" date="2023-05" db="EMBL/GenBank/DDBJ databases">
        <title>Pseudoalteromonas ardens sp. nov., Pseudoalteromonas obscura sp. nov., and Pseudoalteromonas umbrosa sp. nov., isolated from the coral Montipora capitata.</title>
        <authorList>
            <person name="Thomas E.M."/>
            <person name="Smith E.M."/>
            <person name="Papke E."/>
            <person name="Shlafstein M.D."/>
            <person name="Oline D.K."/>
            <person name="Videau P."/>
            <person name="Saw J.H."/>
            <person name="Strangman W.K."/>
            <person name="Ushijima B."/>
        </authorList>
    </citation>
    <scope>NUCLEOTIDE SEQUENCE [LARGE SCALE GENOMIC DNA]</scope>
    <source>
        <strain evidence="1 2">P94</strain>
    </source>
</reference>